<dbReference type="PANTHER" id="PTHR37302:SF3">
    <property type="entry name" value="DAMAGE-INDUCIBLE PROTEIN DINB"/>
    <property type="match status" value="1"/>
</dbReference>
<feature type="binding site" evidence="3">
    <location>
        <position position="124"/>
    </location>
    <ligand>
        <name>a divalent metal cation</name>
        <dbReference type="ChEBI" id="CHEBI:60240"/>
    </ligand>
</feature>
<protein>
    <recommendedName>
        <fullName evidence="6">Damage-inducible protein DinB</fullName>
    </recommendedName>
</protein>
<dbReference type="EMBL" id="CP053085">
    <property type="protein sequence ID" value="QJR37267.1"/>
    <property type="molecule type" value="Genomic_DNA"/>
</dbReference>
<accession>A0A6M4IUM8</accession>
<evidence type="ECO:0000313" key="4">
    <source>
        <dbReference type="EMBL" id="QJR37267.1"/>
    </source>
</evidence>
<dbReference type="KEGG" id="ggr:HKW67_17980"/>
<dbReference type="Pfam" id="PF05163">
    <property type="entry name" value="DinB"/>
    <property type="match status" value="1"/>
</dbReference>
<feature type="binding site" evidence="3">
    <location>
        <position position="43"/>
    </location>
    <ligand>
        <name>a divalent metal cation</name>
        <dbReference type="ChEBI" id="CHEBI:60240"/>
    </ligand>
</feature>
<dbReference type="Proteomes" id="UP000500938">
    <property type="component" value="Chromosome"/>
</dbReference>
<sequence>MAHDPLRHLTSLRAHGEWADTKLVVAVQQVAGDATAVLRELAHVRGAQEVWLSRIEGRAATIPVWPAYSAVELERVGAVIDERMRHLFDTLTPDALAREIAYNNLQGLPFRTELGEILLHLLMHGQYHRGKANVALRDVGASAVGVDYIAWHREFGSSSPAL</sequence>
<evidence type="ECO:0000313" key="5">
    <source>
        <dbReference type="Proteomes" id="UP000500938"/>
    </source>
</evidence>
<gene>
    <name evidence="4" type="ORF">HKW67_17980</name>
</gene>
<dbReference type="GO" id="GO:0046872">
    <property type="term" value="F:metal ion binding"/>
    <property type="evidence" value="ECO:0007669"/>
    <property type="project" value="UniProtKB-KW"/>
</dbReference>
<evidence type="ECO:0000256" key="3">
    <source>
        <dbReference type="PIRSR" id="PIRSR607837-1"/>
    </source>
</evidence>
<keyword evidence="5" id="KW-1185">Reference proteome</keyword>
<organism evidence="4 5">
    <name type="scientific">Gemmatimonas groenlandica</name>
    <dbReference type="NCBI Taxonomy" id="2732249"/>
    <lineage>
        <taxon>Bacteria</taxon>
        <taxon>Pseudomonadati</taxon>
        <taxon>Gemmatimonadota</taxon>
        <taxon>Gemmatimonadia</taxon>
        <taxon>Gemmatimonadales</taxon>
        <taxon>Gemmatimonadaceae</taxon>
        <taxon>Gemmatimonas</taxon>
    </lineage>
</organism>
<proteinExistence type="inferred from homology"/>
<dbReference type="AlphaFoldDB" id="A0A6M4IUM8"/>
<dbReference type="InterPro" id="IPR007837">
    <property type="entry name" value="DinB"/>
</dbReference>
<reference evidence="4 5" key="1">
    <citation type="submission" date="2020-05" db="EMBL/GenBank/DDBJ databases">
        <title>Complete genome sequence of Gemmatimonas greenlandica TET16.</title>
        <authorList>
            <person name="Zeng Y."/>
        </authorList>
    </citation>
    <scope>NUCLEOTIDE SEQUENCE [LARGE SCALE GENOMIC DNA]</scope>
    <source>
        <strain evidence="4 5">TET16</strain>
    </source>
</reference>
<keyword evidence="2 3" id="KW-0479">Metal-binding</keyword>
<evidence type="ECO:0000256" key="2">
    <source>
        <dbReference type="ARBA" id="ARBA00022723"/>
    </source>
</evidence>
<feature type="binding site" evidence="3">
    <location>
        <position position="128"/>
    </location>
    <ligand>
        <name>a divalent metal cation</name>
        <dbReference type="ChEBI" id="CHEBI:60240"/>
    </ligand>
</feature>
<comment type="similarity">
    <text evidence="1">Belongs to the DinB family.</text>
</comment>
<evidence type="ECO:0008006" key="6">
    <source>
        <dbReference type="Google" id="ProtNLM"/>
    </source>
</evidence>
<dbReference type="RefSeq" id="WP_171226701.1">
    <property type="nucleotide sequence ID" value="NZ_CP053085.1"/>
</dbReference>
<evidence type="ECO:0000256" key="1">
    <source>
        <dbReference type="ARBA" id="ARBA00008635"/>
    </source>
</evidence>
<dbReference type="Gene3D" id="1.20.120.450">
    <property type="entry name" value="dinb family like domain"/>
    <property type="match status" value="1"/>
</dbReference>
<name>A0A6M4IUM8_9BACT</name>
<dbReference type="InterPro" id="IPR034660">
    <property type="entry name" value="DinB/YfiT-like"/>
</dbReference>
<dbReference type="SUPFAM" id="SSF109854">
    <property type="entry name" value="DinB/YfiT-like putative metalloenzymes"/>
    <property type="match status" value="1"/>
</dbReference>
<dbReference type="PANTHER" id="PTHR37302">
    <property type="entry name" value="SLR1116 PROTEIN"/>
    <property type="match status" value="1"/>
</dbReference>